<comment type="similarity">
    <text evidence="1">Belongs to the sigma-70 factor family. ECF subfamily.</text>
</comment>
<evidence type="ECO:0000313" key="7">
    <source>
        <dbReference type="EMBL" id="UYQ94833.1"/>
    </source>
</evidence>
<dbReference type="RefSeq" id="WP_264282663.1">
    <property type="nucleotide sequence ID" value="NZ_CP107006.1"/>
</dbReference>
<keyword evidence="4" id="KW-0804">Transcription</keyword>
<evidence type="ECO:0000256" key="4">
    <source>
        <dbReference type="ARBA" id="ARBA00023163"/>
    </source>
</evidence>
<name>A0ABY6J576_9BACT</name>
<dbReference type="Pfam" id="PF04542">
    <property type="entry name" value="Sigma70_r2"/>
    <property type="match status" value="1"/>
</dbReference>
<dbReference type="InterPro" id="IPR039425">
    <property type="entry name" value="RNA_pol_sigma-70-like"/>
</dbReference>
<evidence type="ECO:0000259" key="5">
    <source>
        <dbReference type="Pfam" id="PF04542"/>
    </source>
</evidence>
<dbReference type="InterPro" id="IPR013325">
    <property type="entry name" value="RNA_pol_sigma_r2"/>
</dbReference>
<proteinExistence type="inferred from homology"/>
<dbReference type="InterPro" id="IPR007627">
    <property type="entry name" value="RNA_pol_sigma70_r2"/>
</dbReference>
<keyword evidence="3" id="KW-0731">Sigma factor</keyword>
<dbReference type="Gene3D" id="1.10.1740.10">
    <property type="match status" value="1"/>
</dbReference>
<dbReference type="SUPFAM" id="SSF88659">
    <property type="entry name" value="Sigma3 and sigma4 domains of RNA polymerase sigma factors"/>
    <property type="match status" value="1"/>
</dbReference>
<keyword evidence="8" id="KW-1185">Reference proteome</keyword>
<dbReference type="PANTHER" id="PTHR43133">
    <property type="entry name" value="RNA POLYMERASE ECF-TYPE SIGMA FACTO"/>
    <property type="match status" value="1"/>
</dbReference>
<evidence type="ECO:0000313" key="8">
    <source>
        <dbReference type="Proteomes" id="UP001162741"/>
    </source>
</evidence>
<feature type="domain" description="RNA polymerase sigma-70 region 2" evidence="5">
    <location>
        <begin position="10"/>
        <end position="75"/>
    </location>
</feature>
<protein>
    <submittedName>
        <fullName evidence="7">Sigma-70 family RNA polymerase sigma factor</fullName>
    </submittedName>
</protein>
<dbReference type="EMBL" id="CP107006">
    <property type="protein sequence ID" value="UYQ94833.1"/>
    <property type="molecule type" value="Genomic_DNA"/>
</dbReference>
<dbReference type="InterPro" id="IPR036388">
    <property type="entry name" value="WH-like_DNA-bd_sf"/>
</dbReference>
<dbReference type="InterPro" id="IPR013324">
    <property type="entry name" value="RNA_pol_sigma_r3/r4-like"/>
</dbReference>
<sequence>MDASTFETVFKKHYQLLCLQAYSMLNDEPAAKDLVQALFIDLWEKRAELDIRKDVTSYLWISVRNRCMTYQRNKANHDKKVAAHEQEKLPVAEEIRIRTDGPDIADKLAAAISDMPARRSLIFQMVYIQGLAYQQAADRLSISKNSIKTQIKIGLQHLRLKLGGVTWD</sequence>
<dbReference type="Proteomes" id="UP001162741">
    <property type="component" value="Chromosome"/>
</dbReference>
<feature type="domain" description="RNA polymerase sigma factor 70 region 4 type 2" evidence="6">
    <location>
        <begin position="107"/>
        <end position="158"/>
    </location>
</feature>
<dbReference type="InterPro" id="IPR014284">
    <property type="entry name" value="RNA_pol_sigma-70_dom"/>
</dbReference>
<evidence type="ECO:0000256" key="2">
    <source>
        <dbReference type="ARBA" id="ARBA00023015"/>
    </source>
</evidence>
<evidence type="ECO:0000259" key="6">
    <source>
        <dbReference type="Pfam" id="PF08281"/>
    </source>
</evidence>
<organism evidence="7 8">
    <name type="scientific">Chitinophaga horti</name>
    <dbReference type="NCBI Taxonomy" id="2920382"/>
    <lineage>
        <taxon>Bacteria</taxon>
        <taxon>Pseudomonadati</taxon>
        <taxon>Bacteroidota</taxon>
        <taxon>Chitinophagia</taxon>
        <taxon>Chitinophagales</taxon>
        <taxon>Chitinophagaceae</taxon>
        <taxon>Chitinophaga</taxon>
    </lineage>
</organism>
<accession>A0ABY6J576</accession>
<keyword evidence="2" id="KW-0805">Transcription regulation</keyword>
<dbReference type="Gene3D" id="1.10.10.10">
    <property type="entry name" value="Winged helix-like DNA-binding domain superfamily/Winged helix DNA-binding domain"/>
    <property type="match status" value="1"/>
</dbReference>
<dbReference type="NCBIfam" id="TIGR02937">
    <property type="entry name" value="sigma70-ECF"/>
    <property type="match status" value="1"/>
</dbReference>
<evidence type="ECO:0000256" key="1">
    <source>
        <dbReference type="ARBA" id="ARBA00010641"/>
    </source>
</evidence>
<dbReference type="PANTHER" id="PTHR43133:SF46">
    <property type="entry name" value="RNA POLYMERASE SIGMA-70 FACTOR ECF SUBFAMILY"/>
    <property type="match status" value="1"/>
</dbReference>
<reference evidence="7" key="1">
    <citation type="submission" date="2022-10" db="EMBL/GenBank/DDBJ databases">
        <title>Chitinophaga sp. nov., isolated from soil.</title>
        <authorList>
            <person name="Jeon C.O."/>
        </authorList>
    </citation>
    <scope>NUCLEOTIDE SEQUENCE</scope>
    <source>
        <strain evidence="7">R8</strain>
    </source>
</reference>
<evidence type="ECO:0000256" key="3">
    <source>
        <dbReference type="ARBA" id="ARBA00023082"/>
    </source>
</evidence>
<dbReference type="Pfam" id="PF08281">
    <property type="entry name" value="Sigma70_r4_2"/>
    <property type="match status" value="1"/>
</dbReference>
<gene>
    <name evidence="7" type="ORF">MKQ68_06975</name>
</gene>
<dbReference type="SUPFAM" id="SSF88946">
    <property type="entry name" value="Sigma2 domain of RNA polymerase sigma factors"/>
    <property type="match status" value="1"/>
</dbReference>
<dbReference type="InterPro" id="IPR013249">
    <property type="entry name" value="RNA_pol_sigma70_r4_t2"/>
</dbReference>